<evidence type="ECO:0000256" key="5">
    <source>
        <dbReference type="ARBA" id="ARBA00023004"/>
    </source>
</evidence>
<name>A0A091C6R2_9GAMM</name>
<protein>
    <recommendedName>
        <fullName evidence="8">Cytochrome c domain-containing protein</fullName>
    </recommendedName>
</protein>
<organism evidence="9 10">
    <name type="scientific">Arenimonas malthae CC-JY-1</name>
    <dbReference type="NCBI Taxonomy" id="1384054"/>
    <lineage>
        <taxon>Bacteria</taxon>
        <taxon>Pseudomonadati</taxon>
        <taxon>Pseudomonadota</taxon>
        <taxon>Gammaproteobacteria</taxon>
        <taxon>Lysobacterales</taxon>
        <taxon>Lysobacteraceae</taxon>
        <taxon>Arenimonas</taxon>
    </lineage>
</organism>
<dbReference type="PATRIC" id="fig|1384054.3.peg.149"/>
<evidence type="ECO:0000256" key="3">
    <source>
        <dbReference type="ARBA" id="ARBA00022723"/>
    </source>
</evidence>
<evidence type="ECO:0000256" key="7">
    <source>
        <dbReference type="SAM" id="SignalP"/>
    </source>
</evidence>
<accession>A0A091C6R2</accession>
<keyword evidence="5 6" id="KW-0408">Iron</keyword>
<dbReference type="Pfam" id="PF00034">
    <property type="entry name" value="Cytochrom_C"/>
    <property type="match status" value="1"/>
</dbReference>
<evidence type="ECO:0000256" key="4">
    <source>
        <dbReference type="ARBA" id="ARBA00022982"/>
    </source>
</evidence>
<keyword evidence="2 6" id="KW-0349">Heme</keyword>
<evidence type="ECO:0000256" key="6">
    <source>
        <dbReference type="PROSITE-ProRule" id="PRU00433"/>
    </source>
</evidence>
<keyword evidence="7" id="KW-0732">Signal</keyword>
<proteinExistence type="predicted"/>
<reference evidence="9 10" key="1">
    <citation type="submission" date="2013-09" db="EMBL/GenBank/DDBJ databases">
        <title>Genome sequencing of Arenimonas malthae.</title>
        <authorList>
            <person name="Chen F."/>
            <person name="Wang G."/>
        </authorList>
    </citation>
    <scope>NUCLEOTIDE SEQUENCE [LARGE SCALE GENOMIC DNA]</scope>
    <source>
        <strain evidence="9 10">CC-JY-1</strain>
    </source>
</reference>
<dbReference type="OrthoDB" id="9796421at2"/>
<evidence type="ECO:0000256" key="2">
    <source>
        <dbReference type="ARBA" id="ARBA00022617"/>
    </source>
</evidence>
<evidence type="ECO:0000313" key="9">
    <source>
        <dbReference type="EMBL" id="KFN52345.1"/>
    </source>
</evidence>
<dbReference type="InterPro" id="IPR009056">
    <property type="entry name" value="Cyt_c-like_dom"/>
</dbReference>
<dbReference type="Gene3D" id="1.10.760.10">
    <property type="entry name" value="Cytochrome c-like domain"/>
    <property type="match status" value="1"/>
</dbReference>
<dbReference type="PANTHER" id="PTHR33751">
    <property type="entry name" value="CBB3-TYPE CYTOCHROME C OXIDASE SUBUNIT FIXP"/>
    <property type="match status" value="1"/>
</dbReference>
<dbReference type="STRING" id="1384054.N790_00820"/>
<feature type="domain" description="Cytochrome c" evidence="8">
    <location>
        <begin position="26"/>
        <end position="105"/>
    </location>
</feature>
<keyword evidence="1" id="KW-0813">Transport</keyword>
<gene>
    <name evidence="9" type="ORF">N790_00820</name>
</gene>
<keyword evidence="3 6" id="KW-0479">Metal-binding</keyword>
<dbReference type="GO" id="GO:0020037">
    <property type="term" value="F:heme binding"/>
    <property type="evidence" value="ECO:0007669"/>
    <property type="project" value="InterPro"/>
</dbReference>
<feature type="signal peptide" evidence="7">
    <location>
        <begin position="1"/>
        <end position="21"/>
    </location>
</feature>
<dbReference type="EMBL" id="AVCH01000001">
    <property type="protein sequence ID" value="KFN52345.1"/>
    <property type="molecule type" value="Genomic_DNA"/>
</dbReference>
<dbReference type="InterPro" id="IPR008168">
    <property type="entry name" value="Cyt_C_IC"/>
</dbReference>
<feature type="chain" id="PRO_5001872112" description="Cytochrome c domain-containing protein" evidence="7">
    <location>
        <begin position="22"/>
        <end position="117"/>
    </location>
</feature>
<keyword evidence="4" id="KW-0249">Electron transport</keyword>
<dbReference type="AlphaFoldDB" id="A0A091C6R2"/>
<evidence type="ECO:0000313" key="10">
    <source>
        <dbReference type="Proteomes" id="UP000029392"/>
    </source>
</evidence>
<dbReference type="PANTHER" id="PTHR33751:SF9">
    <property type="entry name" value="CYTOCHROME C4"/>
    <property type="match status" value="1"/>
</dbReference>
<dbReference type="InterPro" id="IPR050597">
    <property type="entry name" value="Cytochrome_c_Oxidase_Subunit"/>
</dbReference>
<dbReference type="eggNOG" id="COG2863">
    <property type="taxonomic scope" value="Bacteria"/>
</dbReference>
<dbReference type="SUPFAM" id="SSF46626">
    <property type="entry name" value="Cytochrome c"/>
    <property type="match status" value="1"/>
</dbReference>
<evidence type="ECO:0000256" key="1">
    <source>
        <dbReference type="ARBA" id="ARBA00022448"/>
    </source>
</evidence>
<sequence length="117" mass="12293">MTMIRTIAALSLLALATPALAAAPKGNVAAGQEKSKTCAACHGPTGNESLDATYPKLAGQYPEYLAKALRDYKSGERQNAVMAGFAGALSEEDIDDLSAYYGAQEGDLHDLSKVDER</sequence>
<dbReference type="GO" id="GO:0009055">
    <property type="term" value="F:electron transfer activity"/>
    <property type="evidence" value="ECO:0007669"/>
    <property type="project" value="InterPro"/>
</dbReference>
<dbReference type="GO" id="GO:0005506">
    <property type="term" value="F:iron ion binding"/>
    <property type="evidence" value="ECO:0007669"/>
    <property type="project" value="InterPro"/>
</dbReference>
<comment type="caution">
    <text evidence="9">The sequence shown here is derived from an EMBL/GenBank/DDBJ whole genome shotgun (WGS) entry which is preliminary data.</text>
</comment>
<evidence type="ECO:0000259" key="8">
    <source>
        <dbReference type="PROSITE" id="PS51007"/>
    </source>
</evidence>
<dbReference type="Proteomes" id="UP000029392">
    <property type="component" value="Unassembled WGS sequence"/>
</dbReference>
<dbReference type="InterPro" id="IPR036909">
    <property type="entry name" value="Cyt_c-like_dom_sf"/>
</dbReference>
<dbReference type="PRINTS" id="PR00605">
    <property type="entry name" value="CYTCHROMECIC"/>
</dbReference>
<dbReference type="PROSITE" id="PS51007">
    <property type="entry name" value="CYTC"/>
    <property type="match status" value="1"/>
</dbReference>
<keyword evidence="10" id="KW-1185">Reference proteome</keyword>